<comment type="caution">
    <text evidence="1">The sequence shown here is derived from an EMBL/GenBank/DDBJ whole genome shotgun (WGS) entry which is preliminary data.</text>
</comment>
<gene>
    <name evidence="1" type="ORF">ACFQ1S_10305</name>
</gene>
<organism evidence="1 2">
    <name type="scientific">Kibdelosporangium lantanae</name>
    <dbReference type="NCBI Taxonomy" id="1497396"/>
    <lineage>
        <taxon>Bacteria</taxon>
        <taxon>Bacillati</taxon>
        <taxon>Actinomycetota</taxon>
        <taxon>Actinomycetes</taxon>
        <taxon>Pseudonocardiales</taxon>
        <taxon>Pseudonocardiaceae</taxon>
        <taxon>Kibdelosporangium</taxon>
    </lineage>
</organism>
<dbReference type="Proteomes" id="UP001597045">
    <property type="component" value="Unassembled WGS sequence"/>
</dbReference>
<protein>
    <submittedName>
        <fullName evidence="1">Uncharacterized protein</fullName>
    </submittedName>
</protein>
<evidence type="ECO:0000313" key="1">
    <source>
        <dbReference type="EMBL" id="MFD1045927.1"/>
    </source>
</evidence>
<accession>A0ABW3M6J1</accession>
<reference evidence="2" key="1">
    <citation type="journal article" date="2019" name="Int. J. Syst. Evol. Microbiol.">
        <title>The Global Catalogue of Microorganisms (GCM) 10K type strain sequencing project: providing services to taxonomists for standard genome sequencing and annotation.</title>
        <authorList>
            <consortium name="The Broad Institute Genomics Platform"/>
            <consortium name="The Broad Institute Genome Sequencing Center for Infectious Disease"/>
            <person name="Wu L."/>
            <person name="Ma J."/>
        </authorList>
    </citation>
    <scope>NUCLEOTIDE SEQUENCE [LARGE SCALE GENOMIC DNA]</scope>
    <source>
        <strain evidence="2">JCM 31486</strain>
    </source>
</reference>
<dbReference type="EMBL" id="JBHTIS010000458">
    <property type="protein sequence ID" value="MFD1045927.1"/>
    <property type="molecule type" value="Genomic_DNA"/>
</dbReference>
<keyword evidence="2" id="KW-1185">Reference proteome</keyword>
<sequence>MNAITTKEIRSRRYRRTTADDTVTVLDLLGWLAYRLPAADPIRDRLPEVLDEVRAKVTAPGVRFSMSTCCEPEKLTQLLAVPQDEKVVVDDVLELHRDTYWGDNFYYQTYLHPGKYAPKHRDMLNAVMELSESEEFDLTTLLRFQDEDFADVCAQKADTGYLQDPTVTVPDLVAEAAGKYDVDEDVAVLYLQILALNDPTDANVARWLAWKPARLRKARAALAGTDLVITAKRSRAEKADAVLVAAVE</sequence>
<proteinExistence type="predicted"/>
<name>A0ABW3M6J1_9PSEU</name>
<evidence type="ECO:0000313" key="2">
    <source>
        <dbReference type="Proteomes" id="UP001597045"/>
    </source>
</evidence>